<accession>A0A1H1L9E3</accession>
<dbReference type="Gene3D" id="2.40.240.10">
    <property type="entry name" value="Ribosomal Protein L25, Chain P"/>
    <property type="match status" value="1"/>
</dbReference>
<proteinExistence type="inferred from homology"/>
<evidence type="ECO:0000256" key="3">
    <source>
        <dbReference type="ARBA" id="ARBA00022980"/>
    </source>
</evidence>
<dbReference type="SUPFAM" id="SSF50715">
    <property type="entry name" value="Ribosomal protein L25-like"/>
    <property type="match status" value="1"/>
</dbReference>
<feature type="domain" description="Large ribosomal subunit protein bL25 beta" evidence="7">
    <location>
        <begin position="102"/>
        <end position="192"/>
    </location>
</feature>
<evidence type="ECO:0000256" key="1">
    <source>
        <dbReference type="ARBA" id="ARBA00022730"/>
    </source>
</evidence>
<dbReference type="NCBIfam" id="TIGR00731">
    <property type="entry name" value="bL25_bact_ctc"/>
    <property type="match status" value="1"/>
</dbReference>
<comment type="function">
    <text evidence="5">This is one of the proteins that binds to the 5S RNA in the ribosome where it forms part of the central protuberance.</text>
</comment>
<keyword evidence="1 5" id="KW-0699">rRNA-binding</keyword>
<dbReference type="EMBL" id="LT629748">
    <property type="protein sequence ID" value="SDR70519.1"/>
    <property type="molecule type" value="Genomic_DNA"/>
</dbReference>
<dbReference type="PANTHER" id="PTHR33284:SF1">
    <property type="entry name" value="RIBOSOMAL PROTEIN L25_GLN-TRNA SYNTHETASE, ANTI-CODON-BINDING DOMAIN-CONTAINING PROTEIN"/>
    <property type="match status" value="1"/>
</dbReference>
<evidence type="ECO:0000313" key="8">
    <source>
        <dbReference type="EMBL" id="SDR70519.1"/>
    </source>
</evidence>
<dbReference type="InterPro" id="IPR001021">
    <property type="entry name" value="Ribosomal_bL25_long"/>
</dbReference>
<keyword evidence="9" id="KW-1185">Reference proteome</keyword>
<dbReference type="InterPro" id="IPR020056">
    <property type="entry name" value="Rbsml_bL25/Gln-tRNA_synth_N"/>
</dbReference>
<dbReference type="NCBIfam" id="NF004612">
    <property type="entry name" value="PRK05943.1"/>
    <property type="match status" value="1"/>
</dbReference>
<dbReference type="Pfam" id="PF01386">
    <property type="entry name" value="Ribosomal_L25p"/>
    <property type="match status" value="1"/>
</dbReference>
<dbReference type="AlphaFoldDB" id="A0A1H1L9E3"/>
<dbReference type="RefSeq" id="WP_090271558.1">
    <property type="nucleotide sequence ID" value="NZ_LT629748.1"/>
</dbReference>
<protein>
    <recommendedName>
        <fullName evidence="5">Large ribosomal subunit protein bL25</fullName>
    </recommendedName>
    <alternativeName>
        <fullName evidence="5">General stress protein CTC</fullName>
    </alternativeName>
</protein>
<dbReference type="HAMAP" id="MF_01334">
    <property type="entry name" value="Ribosomal_bL25_CTC"/>
    <property type="match status" value="1"/>
</dbReference>
<dbReference type="InterPro" id="IPR020057">
    <property type="entry name" value="Ribosomal_bL25_b-dom"/>
</dbReference>
<keyword evidence="2 5" id="KW-0694">RNA-binding</keyword>
<evidence type="ECO:0000256" key="4">
    <source>
        <dbReference type="ARBA" id="ARBA00023274"/>
    </source>
</evidence>
<dbReference type="InterPro" id="IPR011035">
    <property type="entry name" value="Ribosomal_bL25/Gln-tRNA_synth"/>
</dbReference>
<dbReference type="STRING" id="797277.SAMN05216198_0129"/>
<dbReference type="NCBIfam" id="NF004128">
    <property type="entry name" value="PRK05618.1-2"/>
    <property type="match status" value="1"/>
</dbReference>
<dbReference type="GO" id="GO:0003735">
    <property type="term" value="F:structural constituent of ribosome"/>
    <property type="evidence" value="ECO:0007669"/>
    <property type="project" value="InterPro"/>
</dbReference>
<evidence type="ECO:0000256" key="5">
    <source>
        <dbReference type="HAMAP-Rule" id="MF_01334"/>
    </source>
</evidence>
<dbReference type="NCBIfam" id="NF004130">
    <property type="entry name" value="PRK05618.1-5"/>
    <property type="match status" value="1"/>
</dbReference>
<name>A0A1H1L9E3_9GAMM</name>
<dbReference type="InterPro" id="IPR020930">
    <property type="entry name" value="Ribosomal_uL5_bac-type"/>
</dbReference>
<dbReference type="Gene3D" id="2.170.120.20">
    <property type="entry name" value="Ribosomal protein L25, beta domain"/>
    <property type="match status" value="1"/>
</dbReference>
<dbReference type="CDD" id="cd00495">
    <property type="entry name" value="Ribosomal_L25_TL5_CTC"/>
    <property type="match status" value="1"/>
</dbReference>
<evidence type="ECO:0000259" key="7">
    <source>
        <dbReference type="Pfam" id="PF14693"/>
    </source>
</evidence>
<keyword evidence="4 5" id="KW-0687">Ribonucleoprotein</keyword>
<dbReference type="PANTHER" id="PTHR33284">
    <property type="entry name" value="RIBOSOMAL PROTEIN L25/GLN-TRNA SYNTHETASE, ANTI-CODON-BINDING DOMAIN-CONTAINING PROTEIN"/>
    <property type="match status" value="1"/>
</dbReference>
<dbReference type="InterPro" id="IPR037121">
    <property type="entry name" value="Ribosomal_bL25_C"/>
</dbReference>
<dbReference type="Pfam" id="PF14693">
    <property type="entry name" value="Ribosomal_TL5_C"/>
    <property type="match status" value="1"/>
</dbReference>
<dbReference type="HAMAP" id="MF_01336">
    <property type="entry name" value="Ribosomal_bL25"/>
    <property type="match status" value="1"/>
</dbReference>
<reference evidence="9" key="1">
    <citation type="submission" date="2016-10" db="EMBL/GenBank/DDBJ databases">
        <authorList>
            <person name="Varghese N."/>
            <person name="Submissions S."/>
        </authorList>
    </citation>
    <scope>NUCLEOTIDE SEQUENCE [LARGE SCALE GENOMIC DNA]</scope>
    <source>
        <strain evidence="9">2SM5</strain>
    </source>
</reference>
<dbReference type="OrthoDB" id="9806411at2"/>
<dbReference type="Proteomes" id="UP000243426">
    <property type="component" value="Chromosome I"/>
</dbReference>
<sequence length="209" mass="22714">MVDFTLNANARDDLGKGASRRLRRNADQVPAIVYGGNKEPQSVSVAARELNKALENEAFYSSIIGLSIDGKKEEVLLKALQRHPAKPRIMHADFQRIVAGQKVTVQVPLHFANEDTCVGVKQEGGMIFRNLPEVEVSCLPKDLPDFIEVDLLDLKLGQGLHLADLKLPEGVTIPSLALGEDHNLPVVTIMAQRTTAADDTAAEGEESAE</sequence>
<gene>
    <name evidence="5" type="primary">rplY</name>
    <name evidence="5" type="synonym">ctc</name>
    <name evidence="8" type="ORF">SAMN05216198_0129</name>
</gene>
<organism evidence="8 9">
    <name type="scientific">Halopseudomonas litoralis</name>
    <dbReference type="NCBI Taxonomy" id="797277"/>
    <lineage>
        <taxon>Bacteria</taxon>
        <taxon>Pseudomonadati</taxon>
        <taxon>Pseudomonadota</taxon>
        <taxon>Gammaproteobacteria</taxon>
        <taxon>Pseudomonadales</taxon>
        <taxon>Pseudomonadaceae</taxon>
        <taxon>Halopseudomonas</taxon>
    </lineage>
</organism>
<dbReference type="GO" id="GO:0022625">
    <property type="term" value="C:cytosolic large ribosomal subunit"/>
    <property type="evidence" value="ECO:0007669"/>
    <property type="project" value="TreeGrafter"/>
</dbReference>
<evidence type="ECO:0000259" key="6">
    <source>
        <dbReference type="Pfam" id="PF01386"/>
    </source>
</evidence>
<comment type="subunit">
    <text evidence="5">Part of the 50S ribosomal subunit; part of the 5S rRNA/L5/L18/L25 subcomplex. Contacts the 5S rRNA. Binds to the 5S rRNA independently of L5 and L18.</text>
</comment>
<comment type="similarity">
    <text evidence="5">Belongs to the bacterial ribosomal protein bL25 family. CTC subfamily.</text>
</comment>
<evidence type="ECO:0000313" key="9">
    <source>
        <dbReference type="Proteomes" id="UP000243426"/>
    </source>
</evidence>
<dbReference type="InterPro" id="IPR029751">
    <property type="entry name" value="Ribosomal_L25_dom"/>
</dbReference>
<dbReference type="GO" id="GO:0006412">
    <property type="term" value="P:translation"/>
    <property type="evidence" value="ECO:0007669"/>
    <property type="project" value="UniProtKB-UniRule"/>
</dbReference>
<dbReference type="InterPro" id="IPR020055">
    <property type="entry name" value="Ribosomal_bL25_short"/>
</dbReference>
<feature type="domain" description="Large ribosomal subunit protein bL25 L25" evidence="6">
    <location>
        <begin position="6"/>
        <end position="94"/>
    </location>
</feature>
<evidence type="ECO:0000256" key="2">
    <source>
        <dbReference type="ARBA" id="ARBA00022884"/>
    </source>
</evidence>
<keyword evidence="3 5" id="KW-0689">Ribosomal protein</keyword>
<dbReference type="GO" id="GO:0008097">
    <property type="term" value="F:5S rRNA binding"/>
    <property type="evidence" value="ECO:0007669"/>
    <property type="project" value="InterPro"/>
</dbReference>